<organism evidence="2 3">
    <name type="scientific">Loa loa</name>
    <name type="common">Eye worm</name>
    <name type="synonym">Filaria loa</name>
    <dbReference type="NCBI Taxonomy" id="7209"/>
    <lineage>
        <taxon>Eukaryota</taxon>
        <taxon>Metazoa</taxon>
        <taxon>Ecdysozoa</taxon>
        <taxon>Nematoda</taxon>
        <taxon>Chromadorea</taxon>
        <taxon>Rhabditida</taxon>
        <taxon>Spirurina</taxon>
        <taxon>Spiruromorpha</taxon>
        <taxon>Filarioidea</taxon>
        <taxon>Onchocercidae</taxon>
        <taxon>Loa</taxon>
    </lineage>
</organism>
<reference evidence="2" key="1">
    <citation type="submission" date="2012-04" db="EMBL/GenBank/DDBJ databases">
        <title>The Genome Sequence of Loa loa.</title>
        <authorList>
            <consortium name="The Broad Institute Genome Sequencing Platform"/>
            <consortium name="Broad Institute Genome Sequencing Center for Infectious Disease"/>
            <person name="Nutman T.B."/>
            <person name="Fink D.L."/>
            <person name="Russ C."/>
            <person name="Young S."/>
            <person name="Zeng Q."/>
            <person name="Gargeya S."/>
            <person name="Alvarado L."/>
            <person name="Berlin A."/>
            <person name="Chapman S.B."/>
            <person name="Chen Z."/>
            <person name="Freedman E."/>
            <person name="Gellesch M."/>
            <person name="Goldberg J."/>
            <person name="Griggs A."/>
            <person name="Gujja S."/>
            <person name="Heilman E.R."/>
            <person name="Heiman D."/>
            <person name="Howarth C."/>
            <person name="Mehta T."/>
            <person name="Neiman D."/>
            <person name="Pearson M."/>
            <person name="Roberts A."/>
            <person name="Saif S."/>
            <person name="Shea T."/>
            <person name="Shenoy N."/>
            <person name="Sisk P."/>
            <person name="Stolte C."/>
            <person name="Sykes S."/>
            <person name="White J."/>
            <person name="Yandava C."/>
            <person name="Haas B."/>
            <person name="Henn M.R."/>
            <person name="Nusbaum C."/>
            <person name="Birren B."/>
        </authorList>
    </citation>
    <scope>NUCLEOTIDE SEQUENCE [LARGE SCALE GENOMIC DNA]</scope>
</reference>
<proteinExistence type="predicted"/>
<feature type="domain" description="DUF1758" evidence="1">
    <location>
        <begin position="83"/>
        <end position="173"/>
    </location>
</feature>
<dbReference type="AlphaFoldDB" id="A0A1I7VQ81"/>
<dbReference type="WBParaSite" id="EN70_5079">
    <property type="protein sequence ID" value="EN70_5079"/>
    <property type="gene ID" value="EN70_5079"/>
</dbReference>
<dbReference type="Pfam" id="PF05585">
    <property type="entry name" value="DUF1758"/>
    <property type="match status" value="1"/>
</dbReference>
<sequence length="182" mass="20409">MGLCELCLKNDHSQETCMRRIKCFYCGSGHNSALCRKRNEMKKQSKNLKSSEETNISPKTVAATVADDSIWDTYMMCKVRLINPDGPRKTSKALIFFDTGNDCNYVTEPMVIKLNLKQTSPSVGMLITGMVGTRKYESRKIIFGVQTLSGNVKNIQAYIVDSILGRIPCVTNNKRNKLVEGK</sequence>
<evidence type="ECO:0000313" key="3">
    <source>
        <dbReference type="WBParaSite" id="EN70_5079"/>
    </source>
</evidence>
<evidence type="ECO:0000259" key="1">
    <source>
        <dbReference type="Pfam" id="PF05585"/>
    </source>
</evidence>
<accession>A0A1I7VQ81</accession>
<name>A0A1I7VQ81_LOALO</name>
<evidence type="ECO:0000313" key="2">
    <source>
        <dbReference type="Proteomes" id="UP000095285"/>
    </source>
</evidence>
<dbReference type="Proteomes" id="UP000095285">
    <property type="component" value="Unassembled WGS sequence"/>
</dbReference>
<protein>
    <submittedName>
        <fullName evidence="3">DUF1758 domain-containing protein</fullName>
    </submittedName>
</protein>
<dbReference type="InterPro" id="IPR008737">
    <property type="entry name" value="DUF1758"/>
</dbReference>
<keyword evidence="2" id="KW-1185">Reference proteome</keyword>
<reference evidence="3" key="2">
    <citation type="submission" date="2016-11" db="UniProtKB">
        <authorList>
            <consortium name="WormBaseParasite"/>
        </authorList>
    </citation>
    <scope>IDENTIFICATION</scope>
</reference>